<evidence type="ECO:0000313" key="1">
    <source>
        <dbReference type="EMBL" id="OEH99082.1"/>
    </source>
</evidence>
<dbReference type="RefSeq" id="WP_069721017.1">
    <property type="nucleotide sequence ID" value="NZ_MJEL01000004.1"/>
</dbReference>
<sequence length="83" mass="9251">MSVKVVIEFRENNGAMMTLTRVQGNGQETSGELNRAMAMAKAANAVMKEMHDGETLLEKANDERIREVMARDYPQRGNGNSIH</sequence>
<organism evidence="1">
    <name type="scientific">Salmonella enterica</name>
    <name type="common">Salmonella choleraesuis</name>
    <dbReference type="NCBI Taxonomy" id="28901"/>
    <lineage>
        <taxon>Bacteria</taxon>
        <taxon>Pseudomonadati</taxon>
        <taxon>Pseudomonadota</taxon>
        <taxon>Gammaproteobacteria</taxon>
        <taxon>Enterobacterales</taxon>
        <taxon>Enterobacteriaceae</taxon>
        <taxon>Salmonella</taxon>
    </lineage>
</organism>
<dbReference type="Proteomes" id="UP000852880">
    <property type="component" value="Unassembled WGS sequence"/>
</dbReference>
<protein>
    <submittedName>
        <fullName evidence="1">Uncharacterized protein</fullName>
    </submittedName>
</protein>
<proteinExistence type="predicted"/>
<dbReference type="EMBL" id="MJEL01000004">
    <property type="protein sequence ID" value="OEH99082.1"/>
    <property type="molecule type" value="Genomic_DNA"/>
</dbReference>
<dbReference type="AlphaFoldDB" id="A0A3F3INY9"/>
<comment type="caution">
    <text evidence="1">The sequence shown here is derived from an EMBL/GenBank/DDBJ whole genome shotgun (WGS) entry which is preliminary data.</text>
</comment>
<accession>A0A3F3INY9</accession>
<name>A0A3F3INY9_SALER</name>
<reference evidence="1" key="1">
    <citation type="submission" date="2016-09" db="EMBL/GenBank/DDBJ databases">
        <title>Whole Genome Sequencing of Salmonella enterica subsp. enterica serovar Nottingham.</title>
        <authorList>
            <person name="Zheng J."/>
            <person name="Wang H."/>
        </authorList>
    </citation>
    <scope>NUCLEOTIDE SEQUENCE [LARGE SCALE GENOMIC DNA]</scope>
    <source>
        <strain evidence="1">CFSAN055411</strain>
    </source>
</reference>
<gene>
    <name evidence="1" type="ORF">BH006_13960</name>
</gene>